<sequence length="597" mass="64076">MIGVARPAYDPAAPTTATTLPIGAPSTVRAYVVELYRRHRRAFLLLIGVNAVAVVASMVGPYLLGGVIQDVSEGSGAALRELHLERTVGLFVIALVIQAVFVRQVRLRGAMLGERMLADLREDFLVRSVGLPPGVLERAGTGDLLSRITTDIDRLANAMREAVPQLSIGVVWVVLLIGGLTVTAPPLAPAILVAVPLLVIGCRWYFKRAPSAYRSEAAGYAAVAAALAETVDAGRTVEAHRLGARRVEQSDLRIRQWTAWERYTLYLRSVLFPVINTVHTLVLLSVLLIGGVFVLQGWIDVGQLTTGALIAQMLVEPLGLILRWYDELQVAQVSLARLVGVRDIEPDAGDPGVRPDGRHVRADEVHFGYREGIDVLRRVSLEVEPGTRLALVGPSGAGKSTLGRLLAGIYAPRTGRITLGGAELSRMEAERVRSHVALVNQEHHVFVGSLRDNLRLARTGAEDAELWAALGAVDADGWARGLAGGLDTEVGSGGTALTPAQAQQIALARLVLADPHTLVLDEATSLLDPRAARDLERSLGRVLDGRTVVAIAHRLHTAHDADVIAVVEEGRIRELGSHDELVAADGAYAALWRSWHG</sequence>
<dbReference type="EMBL" id="CP061281">
    <property type="protein sequence ID" value="QNS07603.1"/>
    <property type="molecule type" value="Genomic_DNA"/>
</dbReference>
<evidence type="ECO:0000259" key="12">
    <source>
        <dbReference type="PROSITE" id="PS50929"/>
    </source>
</evidence>
<organism evidence="13 14">
    <name type="scientific">Streptomyces xanthii</name>
    <dbReference type="NCBI Taxonomy" id="2768069"/>
    <lineage>
        <taxon>Bacteria</taxon>
        <taxon>Bacillati</taxon>
        <taxon>Actinomycetota</taxon>
        <taxon>Actinomycetes</taxon>
        <taxon>Kitasatosporales</taxon>
        <taxon>Streptomycetaceae</taxon>
        <taxon>Streptomyces</taxon>
    </lineage>
</organism>
<evidence type="ECO:0000256" key="6">
    <source>
        <dbReference type="ARBA" id="ARBA00022741"/>
    </source>
</evidence>
<evidence type="ECO:0000259" key="11">
    <source>
        <dbReference type="PROSITE" id="PS50893"/>
    </source>
</evidence>
<evidence type="ECO:0000256" key="8">
    <source>
        <dbReference type="ARBA" id="ARBA00022989"/>
    </source>
</evidence>
<keyword evidence="7 13" id="KW-0067">ATP-binding</keyword>
<dbReference type="SMART" id="SM00382">
    <property type="entry name" value="AAA"/>
    <property type="match status" value="1"/>
</dbReference>
<evidence type="ECO:0000256" key="3">
    <source>
        <dbReference type="ARBA" id="ARBA00022475"/>
    </source>
</evidence>
<dbReference type="SUPFAM" id="SSF90123">
    <property type="entry name" value="ABC transporter transmembrane region"/>
    <property type="match status" value="1"/>
</dbReference>
<comment type="subcellular location">
    <subcellularLocation>
        <location evidence="1">Cell membrane</location>
        <topology evidence="1">Multi-pass membrane protein</topology>
    </subcellularLocation>
</comment>
<evidence type="ECO:0000256" key="4">
    <source>
        <dbReference type="ARBA" id="ARBA00022519"/>
    </source>
</evidence>
<dbReference type="Gene3D" id="3.40.50.300">
    <property type="entry name" value="P-loop containing nucleotide triphosphate hydrolases"/>
    <property type="match status" value="1"/>
</dbReference>
<dbReference type="FunFam" id="3.40.50.300:FF:001001">
    <property type="entry name" value="Multidrug ABC transporter ATP-binding protein"/>
    <property type="match status" value="1"/>
</dbReference>
<dbReference type="GO" id="GO:0005524">
    <property type="term" value="F:ATP binding"/>
    <property type="evidence" value="ECO:0007669"/>
    <property type="project" value="UniProtKB-KW"/>
</dbReference>
<dbReference type="GO" id="GO:0016887">
    <property type="term" value="F:ATP hydrolysis activity"/>
    <property type="evidence" value="ECO:0007669"/>
    <property type="project" value="InterPro"/>
</dbReference>
<protein>
    <submittedName>
        <fullName evidence="13">ABC transporter ATP-binding protein</fullName>
    </submittedName>
</protein>
<dbReference type="PROSITE" id="PS50929">
    <property type="entry name" value="ABC_TM1F"/>
    <property type="match status" value="1"/>
</dbReference>
<evidence type="ECO:0000256" key="9">
    <source>
        <dbReference type="ARBA" id="ARBA00023136"/>
    </source>
</evidence>
<evidence type="ECO:0000313" key="14">
    <source>
        <dbReference type="Proteomes" id="UP000516428"/>
    </source>
</evidence>
<evidence type="ECO:0000256" key="7">
    <source>
        <dbReference type="ARBA" id="ARBA00022840"/>
    </source>
</evidence>
<feature type="domain" description="ABC transmembrane type-1" evidence="12">
    <location>
        <begin position="44"/>
        <end position="329"/>
    </location>
</feature>
<feature type="domain" description="ABC transporter" evidence="11">
    <location>
        <begin position="360"/>
        <end position="594"/>
    </location>
</feature>
<keyword evidence="14" id="KW-1185">Reference proteome</keyword>
<keyword evidence="4" id="KW-0997">Cell inner membrane</keyword>
<keyword evidence="9 10" id="KW-0472">Membrane</keyword>
<keyword evidence="2" id="KW-0813">Transport</keyword>
<dbReference type="InterPro" id="IPR011527">
    <property type="entry name" value="ABC1_TM_dom"/>
</dbReference>
<feature type="transmembrane region" description="Helical" evidence="10">
    <location>
        <begin position="187"/>
        <end position="206"/>
    </location>
</feature>
<dbReference type="Pfam" id="PF00005">
    <property type="entry name" value="ABC_tran"/>
    <property type="match status" value="1"/>
</dbReference>
<dbReference type="GO" id="GO:0015421">
    <property type="term" value="F:ABC-type oligopeptide transporter activity"/>
    <property type="evidence" value="ECO:0007669"/>
    <property type="project" value="TreeGrafter"/>
</dbReference>
<dbReference type="PANTHER" id="PTHR43394:SF1">
    <property type="entry name" value="ATP-BINDING CASSETTE SUB-FAMILY B MEMBER 10, MITOCHONDRIAL"/>
    <property type="match status" value="1"/>
</dbReference>
<dbReference type="PANTHER" id="PTHR43394">
    <property type="entry name" value="ATP-DEPENDENT PERMEASE MDL1, MITOCHONDRIAL"/>
    <property type="match status" value="1"/>
</dbReference>
<dbReference type="Proteomes" id="UP000516428">
    <property type="component" value="Chromosome"/>
</dbReference>
<dbReference type="InterPro" id="IPR027417">
    <property type="entry name" value="P-loop_NTPase"/>
</dbReference>
<feature type="transmembrane region" description="Helical" evidence="10">
    <location>
        <begin position="43"/>
        <end position="64"/>
    </location>
</feature>
<evidence type="ECO:0000256" key="2">
    <source>
        <dbReference type="ARBA" id="ARBA00022448"/>
    </source>
</evidence>
<dbReference type="PROSITE" id="PS50893">
    <property type="entry name" value="ABC_TRANSPORTER_2"/>
    <property type="match status" value="1"/>
</dbReference>
<evidence type="ECO:0000256" key="5">
    <source>
        <dbReference type="ARBA" id="ARBA00022692"/>
    </source>
</evidence>
<dbReference type="SUPFAM" id="SSF52540">
    <property type="entry name" value="P-loop containing nucleoside triphosphate hydrolases"/>
    <property type="match status" value="1"/>
</dbReference>
<dbReference type="InterPro" id="IPR003439">
    <property type="entry name" value="ABC_transporter-like_ATP-bd"/>
</dbReference>
<evidence type="ECO:0000256" key="10">
    <source>
        <dbReference type="SAM" id="Phobius"/>
    </source>
</evidence>
<reference evidence="13 14" key="1">
    <citation type="submission" date="2020-09" db="EMBL/GenBank/DDBJ databases">
        <title>A novel species.</title>
        <authorList>
            <person name="Gao J."/>
        </authorList>
    </citation>
    <scope>NUCLEOTIDE SEQUENCE [LARGE SCALE GENOMIC DNA]</scope>
    <source>
        <strain evidence="13 14">CRXT-Y-14</strain>
    </source>
</reference>
<dbReference type="InterPro" id="IPR036640">
    <property type="entry name" value="ABC1_TM_sf"/>
</dbReference>
<feature type="transmembrane region" description="Helical" evidence="10">
    <location>
        <begin position="270"/>
        <end position="295"/>
    </location>
</feature>
<dbReference type="AlphaFoldDB" id="A0A7H1BFU8"/>
<feature type="transmembrane region" description="Helical" evidence="10">
    <location>
        <begin position="162"/>
        <end position="181"/>
    </location>
</feature>
<keyword evidence="8 10" id="KW-1133">Transmembrane helix</keyword>
<evidence type="ECO:0000313" key="13">
    <source>
        <dbReference type="EMBL" id="QNS07603.1"/>
    </source>
</evidence>
<gene>
    <name evidence="13" type="ORF">IAG42_31030</name>
</gene>
<name>A0A7H1BFU8_9ACTN</name>
<dbReference type="InterPro" id="IPR039421">
    <property type="entry name" value="Type_1_exporter"/>
</dbReference>
<proteinExistence type="predicted"/>
<dbReference type="GO" id="GO:0005886">
    <property type="term" value="C:plasma membrane"/>
    <property type="evidence" value="ECO:0007669"/>
    <property type="project" value="UniProtKB-SubCell"/>
</dbReference>
<keyword evidence="6" id="KW-0547">Nucleotide-binding</keyword>
<keyword evidence="3" id="KW-1003">Cell membrane</keyword>
<feature type="transmembrane region" description="Helical" evidence="10">
    <location>
        <begin position="84"/>
        <end position="102"/>
    </location>
</feature>
<dbReference type="Pfam" id="PF00664">
    <property type="entry name" value="ABC_membrane"/>
    <property type="match status" value="1"/>
</dbReference>
<dbReference type="InterPro" id="IPR003593">
    <property type="entry name" value="AAA+_ATPase"/>
</dbReference>
<dbReference type="CDD" id="cd07346">
    <property type="entry name" value="ABC_6TM_exporters"/>
    <property type="match status" value="1"/>
</dbReference>
<dbReference type="Gene3D" id="1.20.1560.10">
    <property type="entry name" value="ABC transporter type 1, transmembrane domain"/>
    <property type="match status" value="1"/>
</dbReference>
<evidence type="ECO:0000256" key="1">
    <source>
        <dbReference type="ARBA" id="ARBA00004651"/>
    </source>
</evidence>
<dbReference type="RefSeq" id="WP_188340265.1">
    <property type="nucleotide sequence ID" value="NZ_CP061281.1"/>
</dbReference>
<accession>A0A7H1BFU8</accession>
<dbReference type="KEGG" id="sxn:IAG42_31030"/>
<keyword evidence="5 10" id="KW-0812">Transmembrane</keyword>